<dbReference type="Proteomes" id="UP000276133">
    <property type="component" value="Unassembled WGS sequence"/>
</dbReference>
<comment type="caution">
    <text evidence="2">The sequence shown here is derived from an EMBL/GenBank/DDBJ whole genome shotgun (WGS) entry which is preliminary data.</text>
</comment>
<accession>A0A3M7Q2C9</accession>
<evidence type="ECO:0000256" key="1">
    <source>
        <dbReference type="SAM" id="MobiDB-lite"/>
    </source>
</evidence>
<reference evidence="2 3" key="1">
    <citation type="journal article" date="2018" name="Sci. Rep.">
        <title>Genomic signatures of local adaptation to the degree of environmental predictability in rotifers.</title>
        <authorList>
            <person name="Franch-Gras L."/>
            <person name="Hahn C."/>
            <person name="Garcia-Roger E.M."/>
            <person name="Carmona M.J."/>
            <person name="Serra M."/>
            <person name="Gomez A."/>
        </authorList>
    </citation>
    <scope>NUCLEOTIDE SEQUENCE [LARGE SCALE GENOMIC DNA]</scope>
    <source>
        <strain evidence="2">HYR1</strain>
    </source>
</reference>
<dbReference type="EMBL" id="REGN01007824">
    <property type="protein sequence ID" value="RNA05175.1"/>
    <property type="molecule type" value="Genomic_DNA"/>
</dbReference>
<proteinExistence type="predicted"/>
<organism evidence="2 3">
    <name type="scientific">Brachionus plicatilis</name>
    <name type="common">Marine rotifer</name>
    <name type="synonym">Brachionus muelleri</name>
    <dbReference type="NCBI Taxonomy" id="10195"/>
    <lineage>
        <taxon>Eukaryota</taxon>
        <taxon>Metazoa</taxon>
        <taxon>Spiralia</taxon>
        <taxon>Gnathifera</taxon>
        <taxon>Rotifera</taxon>
        <taxon>Eurotatoria</taxon>
        <taxon>Monogononta</taxon>
        <taxon>Pseudotrocha</taxon>
        <taxon>Ploima</taxon>
        <taxon>Brachionidae</taxon>
        <taxon>Brachionus</taxon>
    </lineage>
</organism>
<dbReference type="AlphaFoldDB" id="A0A3M7Q2C9"/>
<feature type="compositionally biased region" description="Low complexity" evidence="1">
    <location>
        <begin position="1"/>
        <end position="14"/>
    </location>
</feature>
<keyword evidence="3" id="KW-1185">Reference proteome</keyword>
<name>A0A3M7Q2C9_BRAPC</name>
<sequence length="86" mass="10382">MEKTTNVTTVQQNQLTPEKRGRKKATSGRNDYLNNFSKNCKKNGFTKSCVIFYKITYPYRKIFMRITQLWIFYQGSRFKTQQFDLY</sequence>
<feature type="region of interest" description="Disordered" evidence="1">
    <location>
        <begin position="1"/>
        <end position="30"/>
    </location>
</feature>
<evidence type="ECO:0000313" key="3">
    <source>
        <dbReference type="Proteomes" id="UP000276133"/>
    </source>
</evidence>
<protein>
    <submittedName>
        <fullName evidence="2">Uncharacterized protein</fullName>
    </submittedName>
</protein>
<evidence type="ECO:0000313" key="2">
    <source>
        <dbReference type="EMBL" id="RNA05175.1"/>
    </source>
</evidence>
<gene>
    <name evidence="2" type="ORF">BpHYR1_016741</name>
</gene>